<feature type="transmembrane region" description="Helical" evidence="10">
    <location>
        <begin position="112"/>
        <end position="130"/>
    </location>
</feature>
<dbReference type="SUPFAM" id="SSF56317">
    <property type="entry name" value="Carbon-nitrogen hydrolase"/>
    <property type="match status" value="1"/>
</dbReference>
<protein>
    <submittedName>
        <fullName evidence="12">Apolipoprotein N-acyltransferase</fullName>
        <ecNumber evidence="12">2.3.1.-</ecNumber>
    </submittedName>
</protein>
<keyword evidence="7 10" id="KW-1133">Transmembrane helix</keyword>
<dbReference type="InterPro" id="IPR003010">
    <property type="entry name" value="C-N_Hydrolase"/>
</dbReference>
<dbReference type="PANTHER" id="PTHR38686">
    <property type="entry name" value="APOLIPOPROTEIN N-ACYLTRANSFERASE"/>
    <property type="match status" value="1"/>
</dbReference>
<dbReference type="EC" id="2.3.1.-" evidence="12"/>
<proteinExistence type="inferred from homology"/>
<evidence type="ECO:0000259" key="11">
    <source>
        <dbReference type="PROSITE" id="PS50263"/>
    </source>
</evidence>
<keyword evidence="6 10" id="KW-0812">Transmembrane</keyword>
<sequence length="410" mass="47057">MFLVKRDNFNKNFIIKGFTTSILLSAFIYLSHFNIEYLALNSILGVLAIYFLVTIPRKSLFITGFTTGIFWFYWIAVSLQYYELTYLVPVLLIVIGLAYGILFSLFGLINNILYRVIAIFAFTFIAPFGFNWMKFELLFIDSYFNTTKESFALILAAVLMASQLKRLKILALVPLFIAFQSPQGEIIDNPNLDIHLSQFNIPQDLKWKKENRNTLINKNLNEIDKAISLNKDLVVLPETSIPIVLNNQRDLLNFLKEKSYEITIFTGGLYLEDQKIYNATYLFSKGEVQIAKKVVLVPFGEEIPLPKFFVDLINNTFYGGASDYSKASKATDFIINGTKIRNAICYEATTDKIFENLNDTKYMIAISNNAWFTPSTEPTLQKLLMKYYAKKYGVTIFHVVNGSQNYVIRP</sequence>
<evidence type="ECO:0000256" key="8">
    <source>
        <dbReference type="ARBA" id="ARBA00023136"/>
    </source>
</evidence>
<feature type="transmembrane region" description="Helical" evidence="10">
    <location>
        <begin position="12"/>
        <end position="31"/>
    </location>
</feature>
<reference evidence="12" key="1">
    <citation type="submission" date="2022-07" db="EMBL/GenBank/DDBJ databases">
        <title>Arcobacter roscoffensis sp. nov., a marine bacterium isolated from coastal seawater collected from Roscoff, France.</title>
        <authorList>
            <person name="Pascual J."/>
            <person name="Lepeaux C."/>
            <person name="Methner A."/>
            <person name="Overmann J."/>
        </authorList>
    </citation>
    <scope>NUCLEOTIDE SEQUENCE</scope>
    <source>
        <strain evidence="12">ARW1-2F2</strain>
    </source>
</reference>
<keyword evidence="8 10" id="KW-0472">Membrane</keyword>
<dbReference type="GO" id="GO:0016746">
    <property type="term" value="F:acyltransferase activity"/>
    <property type="evidence" value="ECO:0007669"/>
    <property type="project" value="UniProtKB-KW"/>
</dbReference>
<dbReference type="InterPro" id="IPR004563">
    <property type="entry name" value="Apolipo_AcylTrfase"/>
</dbReference>
<evidence type="ECO:0000256" key="6">
    <source>
        <dbReference type="ARBA" id="ARBA00022692"/>
    </source>
</evidence>
<keyword evidence="5 12" id="KW-0808">Transferase</keyword>
<dbReference type="NCBIfam" id="NF008934">
    <property type="entry name" value="PRK12291.1"/>
    <property type="match status" value="1"/>
</dbReference>
<dbReference type="EMBL" id="CP100595">
    <property type="protein sequence ID" value="UTJ07020.1"/>
    <property type="molecule type" value="Genomic_DNA"/>
</dbReference>
<dbReference type="NCBIfam" id="TIGR00546">
    <property type="entry name" value="lnt"/>
    <property type="match status" value="1"/>
</dbReference>
<comment type="subcellular location">
    <subcellularLocation>
        <location evidence="1">Cell membrane</location>
        <topology evidence="1">Multi-pass membrane protein</topology>
    </subcellularLocation>
</comment>
<evidence type="ECO:0000256" key="9">
    <source>
        <dbReference type="ARBA" id="ARBA00023315"/>
    </source>
</evidence>
<feature type="domain" description="CN hydrolase" evidence="11">
    <location>
        <begin position="197"/>
        <end position="410"/>
    </location>
</feature>
<name>A0ABY5E5K1_9BACT</name>
<dbReference type="Pfam" id="PF00795">
    <property type="entry name" value="CN_hydrolase"/>
    <property type="match status" value="1"/>
</dbReference>
<feature type="transmembrane region" description="Helical" evidence="10">
    <location>
        <begin position="37"/>
        <end position="53"/>
    </location>
</feature>
<evidence type="ECO:0000256" key="7">
    <source>
        <dbReference type="ARBA" id="ARBA00022989"/>
    </source>
</evidence>
<dbReference type="Gene3D" id="3.60.110.10">
    <property type="entry name" value="Carbon-nitrogen hydrolase"/>
    <property type="match status" value="1"/>
</dbReference>
<evidence type="ECO:0000256" key="3">
    <source>
        <dbReference type="ARBA" id="ARBA00022475"/>
    </source>
</evidence>
<keyword evidence="4" id="KW-0997">Cell inner membrane</keyword>
<dbReference type="PANTHER" id="PTHR38686:SF1">
    <property type="entry name" value="APOLIPOPROTEIN N-ACYLTRANSFERASE"/>
    <property type="match status" value="1"/>
</dbReference>
<comment type="similarity">
    <text evidence="2">Belongs to the CN hydrolase family. Apolipoprotein N-acyltransferase subfamily.</text>
</comment>
<evidence type="ECO:0000256" key="5">
    <source>
        <dbReference type="ARBA" id="ARBA00022679"/>
    </source>
</evidence>
<keyword evidence="3" id="KW-1003">Cell membrane</keyword>
<organism evidence="12 13">
    <name type="scientific">Arcobacter roscoffensis</name>
    <dbReference type="NCBI Taxonomy" id="2961520"/>
    <lineage>
        <taxon>Bacteria</taxon>
        <taxon>Pseudomonadati</taxon>
        <taxon>Campylobacterota</taxon>
        <taxon>Epsilonproteobacteria</taxon>
        <taxon>Campylobacterales</taxon>
        <taxon>Arcobacteraceae</taxon>
        <taxon>Arcobacter</taxon>
    </lineage>
</organism>
<evidence type="ECO:0000313" key="13">
    <source>
        <dbReference type="Proteomes" id="UP001060012"/>
    </source>
</evidence>
<dbReference type="PROSITE" id="PS50263">
    <property type="entry name" value="CN_HYDROLASE"/>
    <property type="match status" value="1"/>
</dbReference>
<keyword evidence="13" id="KW-1185">Reference proteome</keyword>
<evidence type="ECO:0000256" key="2">
    <source>
        <dbReference type="ARBA" id="ARBA00010065"/>
    </source>
</evidence>
<evidence type="ECO:0000256" key="4">
    <source>
        <dbReference type="ARBA" id="ARBA00022519"/>
    </source>
</evidence>
<feature type="transmembrane region" description="Helical" evidence="10">
    <location>
        <begin position="60"/>
        <end position="80"/>
    </location>
</feature>
<gene>
    <name evidence="12" type="ORF">NJU99_02690</name>
</gene>
<evidence type="ECO:0000256" key="1">
    <source>
        <dbReference type="ARBA" id="ARBA00004651"/>
    </source>
</evidence>
<feature type="transmembrane region" description="Helical" evidence="10">
    <location>
        <begin position="86"/>
        <end position="105"/>
    </location>
</feature>
<evidence type="ECO:0000256" key="10">
    <source>
        <dbReference type="SAM" id="Phobius"/>
    </source>
</evidence>
<dbReference type="Pfam" id="PF26365">
    <property type="entry name" value="ApoNAT_membrane"/>
    <property type="match status" value="1"/>
</dbReference>
<dbReference type="InterPro" id="IPR059109">
    <property type="entry name" value="Lnt_membrane_dom"/>
</dbReference>
<evidence type="ECO:0000313" key="12">
    <source>
        <dbReference type="EMBL" id="UTJ07020.1"/>
    </source>
</evidence>
<dbReference type="RefSeq" id="WP_254577199.1">
    <property type="nucleotide sequence ID" value="NZ_CP100595.1"/>
</dbReference>
<dbReference type="InterPro" id="IPR036526">
    <property type="entry name" value="C-N_Hydrolase_sf"/>
</dbReference>
<dbReference type="Proteomes" id="UP001060012">
    <property type="component" value="Chromosome"/>
</dbReference>
<dbReference type="InterPro" id="IPR059110">
    <property type="entry name" value="Lnt_campylobact"/>
</dbReference>
<keyword evidence="9 12" id="KW-0012">Acyltransferase</keyword>
<accession>A0ABY5E5K1</accession>